<name>A0ABY4NCK4_9MICO</name>
<feature type="transmembrane region" description="Helical" evidence="2">
    <location>
        <begin position="139"/>
        <end position="158"/>
    </location>
</feature>
<feature type="region of interest" description="Disordered" evidence="1">
    <location>
        <begin position="1"/>
        <end position="33"/>
    </location>
</feature>
<evidence type="ECO:0000313" key="4">
    <source>
        <dbReference type="Proteomes" id="UP001055868"/>
    </source>
</evidence>
<keyword evidence="4" id="KW-1185">Reference proteome</keyword>
<keyword evidence="2" id="KW-0472">Membrane</keyword>
<feature type="transmembrane region" description="Helical" evidence="2">
    <location>
        <begin position="40"/>
        <end position="64"/>
    </location>
</feature>
<evidence type="ECO:0000256" key="2">
    <source>
        <dbReference type="SAM" id="Phobius"/>
    </source>
</evidence>
<proteinExistence type="predicted"/>
<keyword evidence="2" id="KW-1133">Transmembrane helix</keyword>
<dbReference type="Proteomes" id="UP001055868">
    <property type="component" value="Chromosome"/>
</dbReference>
<accession>A0ABY4NCK4</accession>
<sequence>MTPGPSGRATPGTPVRTAPGTPVRTAPGASGRTASGTASIAARISQVVAAIVVAVVSVLLLVTMHRLQLTVAGVDLPVGLVFGAVFQFAASTFLWAATGARLPVVVLGCIWGLMVLPFAGTSPGGGVLMPAVIAQKAQISGWIVQGIGIVVPFVFLGIQHLASRRTRPTGGSAGSVGRRV</sequence>
<keyword evidence="2" id="KW-0812">Transmembrane</keyword>
<dbReference type="RefSeq" id="WP_249480659.1">
    <property type="nucleotide sequence ID" value="NZ_CP097218.1"/>
</dbReference>
<evidence type="ECO:0008006" key="5">
    <source>
        <dbReference type="Google" id="ProtNLM"/>
    </source>
</evidence>
<feature type="transmembrane region" description="Helical" evidence="2">
    <location>
        <begin position="76"/>
        <end position="95"/>
    </location>
</feature>
<feature type="transmembrane region" description="Helical" evidence="2">
    <location>
        <begin position="102"/>
        <end position="119"/>
    </location>
</feature>
<gene>
    <name evidence="3" type="ORF">M4486_08055</name>
</gene>
<evidence type="ECO:0000313" key="3">
    <source>
        <dbReference type="EMBL" id="UQN31220.1"/>
    </source>
</evidence>
<organism evidence="3 4">
    <name type="scientific">Brachybacterium kimchii</name>
    <dbReference type="NCBI Taxonomy" id="2942909"/>
    <lineage>
        <taxon>Bacteria</taxon>
        <taxon>Bacillati</taxon>
        <taxon>Actinomycetota</taxon>
        <taxon>Actinomycetes</taxon>
        <taxon>Micrococcales</taxon>
        <taxon>Dermabacteraceae</taxon>
        <taxon>Brachybacterium</taxon>
    </lineage>
</organism>
<evidence type="ECO:0000256" key="1">
    <source>
        <dbReference type="SAM" id="MobiDB-lite"/>
    </source>
</evidence>
<protein>
    <recommendedName>
        <fullName evidence="5">Histidine kinase</fullName>
    </recommendedName>
</protein>
<reference evidence="3" key="1">
    <citation type="submission" date="2022-05" db="EMBL/GenBank/DDBJ databases">
        <title>Genomic analysis of Brachybacterium sp. CBA3104.</title>
        <authorList>
            <person name="Roh S.W."/>
            <person name="Kim Y.B."/>
            <person name="Kim Y."/>
        </authorList>
    </citation>
    <scope>NUCLEOTIDE SEQUENCE</scope>
    <source>
        <strain evidence="3">CBA3104</strain>
    </source>
</reference>
<dbReference type="EMBL" id="CP097218">
    <property type="protein sequence ID" value="UQN31220.1"/>
    <property type="molecule type" value="Genomic_DNA"/>
</dbReference>